<feature type="region of interest" description="Disordered" evidence="1">
    <location>
        <begin position="149"/>
        <end position="169"/>
    </location>
</feature>
<accession>A0A8S9R8A0</accession>
<evidence type="ECO:0000313" key="2">
    <source>
        <dbReference type="EMBL" id="KAF3559854.1"/>
    </source>
</evidence>
<name>A0A8S9R8A0_BRACR</name>
<evidence type="ECO:0000256" key="1">
    <source>
        <dbReference type="SAM" id="MobiDB-lite"/>
    </source>
</evidence>
<dbReference type="EMBL" id="QGKX02000996">
    <property type="protein sequence ID" value="KAF3559854.1"/>
    <property type="molecule type" value="Genomic_DNA"/>
</dbReference>
<protein>
    <submittedName>
        <fullName evidence="2">Uncharacterized protein</fullName>
    </submittedName>
</protein>
<evidence type="ECO:0000313" key="3">
    <source>
        <dbReference type="Proteomes" id="UP000712600"/>
    </source>
</evidence>
<proteinExistence type="predicted"/>
<comment type="caution">
    <text evidence="2">The sequence shown here is derived from an EMBL/GenBank/DDBJ whole genome shotgun (WGS) entry which is preliminary data.</text>
</comment>
<organism evidence="2 3">
    <name type="scientific">Brassica cretica</name>
    <name type="common">Mustard</name>
    <dbReference type="NCBI Taxonomy" id="69181"/>
    <lineage>
        <taxon>Eukaryota</taxon>
        <taxon>Viridiplantae</taxon>
        <taxon>Streptophyta</taxon>
        <taxon>Embryophyta</taxon>
        <taxon>Tracheophyta</taxon>
        <taxon>Spermatophyta</taxon>
        <taxon>Magnoliopsida</taxon>
        <taxon>eudicotyledons</taxon>
        <taxon>Gunneridae</taxon>
        <taxon>Pentapetalae</taxon>
        <taxon>rosids</taxon>
        <taxon>malvids</taxon>
        <taxon>Brassicales</taxon>
        <taxon>Brassicaceae</taxon>
        <taxon>Brassiceae</taxon>
        <taxon>Brassica</taxon>
    </lineage>
</organism>
<gene>
    <name evidence="2" type="ORF">F2Q69_00012343</name>
</gene>
<dbReference type="AlphaFoldDB" id="A0A8S9R8A0"/>
<sequence>MRRGKELASLLLGTIERTTEKRRLKIRSDSSRDCLADLKLSRRARRDQNKLLKSLKLFSRASVQSSSRLIPSSVRVRMVYAFKLSTGTKRRLHTKPFTKLLCRFHDANLELIHELPSTCPLSSTSLVNPSFTRHGLLAELRDEFIVNSPSKNTTRVPGMSSLANSPSQSTTRLCLGPSLARLTGRVTTSRDDFIVNSLSKSTTRVLGMSSLANSSSQSTTRLFLGTSLVSLPFSGHKFTLNSPNKSTSTLPRSGTSYWPSHYF</sequence>
<reference evidence="2" key="1">
    <citation type="submission" date="2019-12" db="EMBL/GenBank/DDBJ databases">
        <title>Genome sequencing and annotation of Brassica cretica.</title>
        <authorList>
            <person name="Studholme D.J."/>
            <person name="Sarris P."/>
        </authorList>
    </citation>
    <scope>NUCLEOTIDE SEQUENCE</scope>
    <source>
        <strain evidence="2">PFS-109/04</strain>
        <tissue evidence="2">Leaf</tissue>
    </source>
</reference>
<dbReference type="Proteomes" id="UP000712600">
    <property type="component" value="Unassembled WGS sequence"/>
</dbReference>